<dbReference type="KEGG" id="copr:Cop2CBH44_12260"/>
<gene>
    <name evidence="14" type="ORF">Cop2CBH44_12260</name>
</gene>
<keyword evidence="6" id="KW-0378">Hydrolase</keyword>
<dbReference type="PROSITE" id="PS51192">
    <property type="entry name" value="HELICASE_ATP_BIND_1"/>
    <property type="match status" value="1"/>
</dbReference>
<dbReference type="Proteomes" id="UP000594042">
    <property type="component" value="Chromosome"/>
</dbReference>
<dbReference type="Gene3D" id="1.10.3210.30">
    <property type="match status" value="1"/>
</dbReference>
<comment type="similarity">
    <text evidence="10">Belongs to the DEAD box helicase family.</text>
</comment>
<dbReference type="PROSITE" id="PS51194">
    <property type="entry name" value="HELICASE_CTER"/>
    <property type="match status" value="1"/>
</dbReference>
<evidence type="ECO:0000256" key="3">
    <source>
        <dbReference type="ARBA" id="ARBA00022722"/>
    </source>
</evidence>
<dbReference type="SMART" id="SM00487">
    <property type="entry name" value="DEXDc"/>
    <property type="match status" value="1"/>
</dbReference>
<evidence type="ECO:0000313" key="14">
    <source>
        <dbReference type="EMBL" id="BCI62873.1"/>
    </source>
</evidence>
<accession>A0A7G1HV12</accession>
<dbReference type="InterPro" id="IPR050079">
    <property type="entry name" value="DEAD_box_RNA_helicase"/>
</dbReference>
<evidence type="ECO:0000256" key="4">
    <source>
        <dbReference type="ARBA" id="ARBA00022723"/>
    </source>
</evidence>
<dbReference type="SUPFAM" id="SSF109604">
    <property type="entry name" value="HD-domain/PDEase-like"/>
    <property type="match status" value="1"/>
</dbReference>
<feature type="domain" description="HD Cas3-type" evidence="13">
    <location>
        <begin position="13"/>
        <end position="210"/>
    </location>
</feature>
<feature type="domain" description="Helicase C-terminal" evidence="12">
    <location>
        <begin position="453"/>
        <end position="618"/>
    </location>
</feature>
<dbReference type="GO" id="GO:0005829">
    <property type="term" value="C:cytosol"/>
    <property type="evidence" value="ECO:0007669"/>
    <property type="project" value="TreeGrafter"/>
</dbReference>
<dbReference type="CDD" id="cd09641">
    <property type="entry name" value="Cas3''_I"/>
    <property type="match status" value="1"/>
</dbReference>
<evidence type="ECO:0000259" key="12">
    <source>
        <dbReference type="PROSITE" id="PS51194"/>
    </source>
</evidence>
<proteinExistence type="inferred from homology"/>
<keyword evidence="5" id="KW-0547">Nucleotide-binding</keyword>
<evidence type="ECO:0000256" key="5">
    <source>
        <dbReference type="ARBA" id="ARBA00022741"/>
    </source>
</evidence>
<dbReference type="GO" id="GO:0004519">
    <property type="term" value="F:endonuclease activity"/>
    <property type="evidence" value="ECO:0007669"/>
    <property type="project" value="UniProtKB-KW"/>
</dbReference>
<keyword evidence="3" id="KW-0540">Nuclease</keyword>
<evidence type="ECO:0000259" key="13">
    <source>
        <dbReference type="PROSITE" id="PS51643"/>
    </source>
</evidence>
<dbReference type="Pfam" id="PF18019">
    <property type="entry name" value="Cas3_HD"/>
    <property type="match status" value="1"/>
</dbReference>
<dbReference type="SUPFAM" id="SSF52540">
    <property type="entry name" value="P-loop containing nucleoside triphosphate hydrolases"/>
    <property type="match status" value="1"/>
</dbReference>
<dbReference type="InterPro" id="IPR054712">
    <property type="entry name" value="Cas3-like_dom"/>
</dbReference>
<dbReference type="PROSITE" id="PS51643">
    <property type="entry name" value="HD_CAS3"/>
    <property type="match status" value="1"/>
</dbReference>
<dbReference type="PANTHER" id="PTHR47959:SF16">
    <property type="entry name" value="CRISPR-ASSOCIATED NUCLEASE_HELICASE CAS3-RELATED"/>
    <property type="match status" value="1"/>
</dbReference>
<evidence type="ECO:0000256" key="8">
    <source>
        <dbReference type="ARBA" id="ARBA00022840"/>
    </source>
</evidence>
<evidence type="ECO:0000259" key="11">
    <source>
        <dbReference type="PROSITE" id="PS51192"/>
    </source>
</evidence>
<organism evidence="14 15">
    <name type="scientific">Coprobacter secundus subsp. similis</name>
    <dbReference type="NCBI Taxonomy" id="2751153"/>
    <lineage>
        <taxon>Bacteria</taxon>
        <taxon>Pseudomonadati</taxon>
        <taxon>Bacteroidota</taxon>
        <taxon>Bacteroidia</taxon>
        <taxon>Bacteroidales</taxon>
        <taxon>Barnesiellaceae</taxon>
        <taxon>Coprobacter</taxon>
    </lineage>
</organism>
<dbReference type="SMART" id="SM00490">
    <property type="entry name" value="HELICc"/>
    <property type="match status" value="1"/>
</dbReference>
<dbReference type="Pfam" id="PF22590">
    <property type="entry name" value="Cas3-like_C_2"/>
    <property type="match status" value="1"/>
</dbReference>
<feature type="domain" description="Helicase ATP-binding" evidence="11">
    <location>
        <begin position="239"/>
        <end position="432"/>
    </location>
</feature>
<dbReference type="GO" id="GO:0046872">
    <property type="term" value="F:metal ion binding"/>
    <property type="evidence" value="ECO:0007669"/>
    <property type="project" value="UniProtKB-KW"/>
</dbReference>
<sequence length="754" mass="88047">MKFDSKEFYLLAKSEPEIPLICHIEDCLNILEQLITGFPNLPVVKKNLFWRVLAACIIFHDMGKAHDEFQKLLHKSRNKWLGQRHELFSSYFIYQSSLEEEWKDKVCYAVVGHHKSVSDLNEFVSANYLWKADSSWACEGDLDFQSECGKLLQNEVWYILKRYGYFKENDDCIDIGKYLKQEMGKQHRVAHSDYFFILLLVGFLKQCDHLASAGIRKILNIYPEDFDFVYNNELYDHQKKALLSTGNVILSASTGSGKTEAAFLWLVNQLHIRGQGRVFYMLPYTASINAMYERVDTAIGHDKHRVGMLHGKLMQYIEQRMSSDNSVNIEEKSKLIEDFKTLVTPFKIVTPFQLLKHLFGLKGFEKGIAEWSGGYFIFDEIHAYDSKTFAQIIALLQFATRYMDVRVFIMTATLPMFMRKILADSIGKHINIVAEKSLYRKFERHRIKLHEGLLSESLDLIQRDIDRGKKVLVVCNTVEQSQNVYQNLFIPVNRRKLLLHGAFNANDKNRKEIELQNGDIQLLVGTQAIEVSLDIDYDVIYTEPAPLDALIQRFGRVNRKRLKGLCLCHVFKERNKKDLFIYDENVICRTLDALYIIEQRHDGIIHEDELQSLIDEVYPMWEKKQQDDYDMTLKTLTSFIDRTLSPLVYDEKSEKMFYRQFDGIKVLPVDLIKEYRACLEQKSFIEADALLVSVKESRLWGLLKSEDAYEDSFYFENIKKLGCKNVYIIKRVYDSEIGLRMNEVKNIDSDQLCL</sequence>
<dbReference type="InterPro" id="IPR001650">
    <property type="entry name" value="Helicase_C-like"/>
</dbReference>
<keyword evidence="15" id="KW-1185">Reference proteome</keyword>
<name>A0A7G1HV12_9BACT</name>
<dbReference type="AlphaFoldDB" id="A0A7G1HV12"/>
<dbReference type="GO" id="GO:0051607">
    <property type="term" value="P:defense response to virus"/>
    <property type="evidence" value="ECO:0007669"/>
    <property type="project" value="UniProtKB-KW"/>
</dbReference>
<evidence type="ECO:0000313" key="15">
    <source>
        <dbReference type="Proteomes" id="UP000594042"/>
    </source>
</evidence>
<evidence type="ECO:0000256" key="9">
    <source>
        <dbReference type="ARBA" id="ARBA00023118"/>
    </source>
</evidence>
<dbReference type="InterPro" id="IPR038257">
    <property type="entry name" value="CRISPR-assoc_Cas3_HD_sf"/>
</dbReference>
<comment type="similarity">
    <text evidence="2">In the central section; belongs to the CRISPR-associated helicase Cas3 family.</text>
</comment>
<evidence type="ECO:0000256" key="1">
    <source>
        <dbReference type="ARBA" id="ARBA00006847"/>
    </source>
</evidence>
<dbReference type="EMBL" id="AP023322">
    <property type="protein sequence ID" value="BCI62873.1"/>
    <property type="molecule type" value="Genomic_DNA"/>
</dbReference>
<evidence type="ECO:0000256" key="7">
    <source>
        <dbReference type="ARBA" id="ARBA00022806"/>
    </source>
</evidence>
<dbReference type="GO" id="GO:0016787">
    <property type="term" value="F:hydrolase activity"/>
    <property type="evidence" value="ECO:0007669"/>
    <property type="project" value="UniProtKB-KW"/>
</dbReference>
<keyword evidence="14" id="KW-0255">Endonuclease</keyword>
<evidence type="ECO:0000256" key="2">
    <source>
        <dbReference type="ARBA" id="ARBA00009046"/>
    </source>
</evidence>
<dbReference type="NCBIfam" id="TIGR01596">
    <property type="entry name" value="cas3_HD"/>
    <property type="match status" value="1"/>
</dbReference>
<dbReference type="PANTHER" id="PTHR47959">
    <property type="entry name" value="ATP-DEPENDENT RNA HELICASE RHLE-RELATED"/>
    <property type="match status" value="1"/>
</dbReference>
<dbReference type="InterPro" id="IPR027417">
    <property type="entry name" value="P-loop_NTPase"/>
</dbReference>
<dbReference type="RefSeq" id="WP_200755712.1">
    <property type="nucleotide sequence ID" value="NZ_AP023322.1"/>
</dbReference>
<keyword evidence="9" id="KW-0051">Antiviral defense</keyword>
<dbReference type="GO" id="GO:0005524">
    <property type="term" value="F:ATP binding"/>
    <property type="evidence" value="ECO:0007669"/>
    <property type="project" value="UniProtKB-KW"/>
</dbReference>
<keyword evidence="4" id="KW-0479">Metal-binding</keyword>
<dbReference type="Pfam" id="PF00270">
    <property type="entry name" value="DEAD"/>
    <property type="match status" value="1"/>
</dbReference>
<dbReference type="GO" id="GO:0003724">
    <property type="term" value="F:RNA helicase activity"/>
    <property type="evidence" value="ECO:0007669"/>
    <property type="project" value="TreeGrafter"/>
</dbReference>
<keyword evidence="7" id="KW-0347">Helicase</keyword>
<evidence type="ECO:0000256" key="6">
    <source>
        <dbReference type="ARBA" id="ARBA00022801"/>
    </source>
</evidence>
<comment type="similarity">
    <text evidence="1">In the N-terminal section; belongs to the CRISPR-associated nuclease Cas3-HD family.</text>
</comment>
<dbReference type="InterPro" id="IPR014001">
    <property type="entry name" value="Helicase_ATP-bd"/>
</dbReference>
<dbReference type="NCBIfam" id="TIGR01587">
    <property type="entry name" value="cas3_core"/>
    <property type="match status" value="1"/>
</dbReference>
<dbReference type="InterPro" id="IPR006483">
    <property type="entry name" value="CRISPR-assoc_Cas3_HD"/>
</dbReference>
<protein>
    <submittedName>
        <fullName evidence="14">CRISPR-associated helicase/endonuclease Cas3</fullName>
    </submittedName>
</protein>
<dbReference type="GO" id="GO:0003676">
    <property type="term" value="F:nucleic acid binding"/>
    <property type="evidence" value="ECO:0007669"/>
    <property type="project" value="InterPro"/>
</dbReference>
<reference evidence="15" key="1">
    <citation type="submission" date="2020-07" db="EMBL/GenBank/DDBJ databases">
        <title>Complete genome sequencing of Coprobacter sp. strain 2CBH44.</title>
        <authorList>
            <person name="Sakamoto M."/>
            <person name="Murakami T."/>
            <person name="Mori H."/>
        </authorList>
    </citation>
    <scope>NUCLEOTIDE SEQUENCE [LARGE SCALE GENOMIC DNA]</scope>
    <source>
        <strain evidence="15">2CBH44</strain>
    </source>
</reference>
<dbReference type="InterPro" id="IPR011545">
    <property type="entry name" value="DEAD/DEAH_box_helicase_dom"/>
</dbReference>
<dbReference type="Gene3D" id="3.40.50.300">
    <property type="entry name" value="P-loop containing nucleotide triphosphate hydrolases"/>
    <property type="match status" value="2"/>
</dbReference>
<evidence type="ECO:0000256" key="10">
    <source>
        <dbReference type="ARBA" id="ARBA00038437"/>
    </source>
</evidence>
<dbReference type="InterPro" id="IPR006474">
    <property type="entry name" value="Helicase_Cas3_CRISPR-ass_core"/>
</dbReference>
<keyword evidence="8" id="KW-0067">ATP-binding</keyword>